<dbReference type="InterPro" id="IPR046828">
    <property type="entry name" value="RepSA"/>
</dbReference>
<name>A0A9Q9MGP8_9ACTN</name>
<protein>
    <submittedName>
        <fullName evidence="1">Replication initiation protein</fullName>
    </submittedName>
</protein>
<dbReference type="AlphaFoldDB" id="A0A9Q9MGP8"/>
<dbReference type="KEGG" id="daur:Daura_47300"/>
<accession>A0A9Q9MGP8</accession>
<dbReference type="EMBL" id="CP073767">
    <property type="protein sequence ID" value="UWZ54010.1"/>
    <property type="molecule type" value="Genomic_DNA"/>
</dbReference>
<dbReference type="OrthoDB" id="3203793at2"/>
<proteinExistence type="predicted"/>
<dbReference type="RefSeq" id="WP_156089307.1">
    <property type="nucleotide sequence ID" value="NZ_CP073767.1"/>
</dbReference>
<evidence type="ECO:0000313" key="1">
    <source>
        <dbReference type="EMBL" id="UWZ54010.1"/>
    </source>
</evidence>
<sequence length="461" mass="50374">MTNPIDLPDDLRAVVMRASMPDYTEWQRQMRAIGGCSNPIRLIGRRVVSDAATGKVIDVFDTSALMPGYLLKGCGNRRASRCPACSKVYQSDTYQLVRAGLAGGKDVPASVSEHPLVFVTLTAPSFGPVHARHRQTGRDGLPRRCRVRRESEPCPHGLSTSCLRRHQEDDEAVGQPLCPECYDYVGAVLWNAHAGQLWHAFAVYLDRHVAAAVGISRKALRQEAKRSYVKVAEYQARGLVHFHAVVRIDGPDGPTSPPPLWATTGLLEDAVLSAAKTVSVTAPGPDGDRTMRFGAQIDVQHIVLDDAVQSQGLSQRHVAGYVAKYATKAAEVAGAVDRRVRRLSNLDNADVTPHARRMIATCLELAELPEYRDTTLVNWAHMLGYRGHCTTKSAAYSTTLSKLRGDRAEHQAAKHREALGLPAIDPTKVVIDAEWRFVMAGLQRGEAAIVAALRPRQHAAT</sequence>
<reference evidence="1" key="1">
    <citation type="submission" date="2021-04" db="EMBL/GenBank/DDBJ databases">
        <title>Dactylosporangium aurantiacum NRRL B-8018 full assembly.</title>
        <authorList>
            <person name="Hartkoorn R.C."/>
            <person name="Beaudoing E."/>
            <person name="Hot D."/>
        </authorList>
    </citation>
    <scope>NUCLEOTIDE SEQUENCE</scope>
    <source>
        <strain evidence="1">NRRL B-8018</strain>
    </source>
</reference>
<evidence type="ECO:0000313" key="2">
    <source>
        <dbReference type="Proteomes" id="UP001058003"/>
    </source>
</evidence>
<organism evidence="1 2">
    <name type="scientific">Dactylosporangium aurantiacum</name>
    <dbReference type="NCBI Taxonomy" id="35754"/>
    <lineage>
        <taxon>Bacteria</taxon>
        <taxon>Bacillati</taxon>
        <taxon>Actinomycetota</taxon>
        <taxon>Actinomycetes</taxon>
        <taxon>Micromonosporales</taxon>
        <taxon>Micromonosporaceae</taxon>
        <taxon>Dactylosporangium</taxon>
    </lineage>
</organism>
<dbReference type="Pfam" id="PF20199">
    <property type="entry name" value="RepSA"/>
    <property type="match status" value="1"/>
</dbReference>
<gene>
    <name evidence="1" type="ORF">Daura_47300</name>
</gene>
<keyword evidence="2" id="KW-1185">Reference proteome</keyword>
<dbReference type="Proteomes" id="UP001058003">
    <property type="component" value="Chromosome"/>
</dbReference>